<keyword evidence="3 5" id="KW-0722">Serine protease inhibitor</keyword>
<dbReference type="AlphaFoldDB" id="A0AAD8W6V2"/>
<evidence type="ECO:0000256" key="2">
    <source>
        <dbReference type="ARBA" id="ARBA00022690"/>
    </source>
</evidence>
<proteinExistence type="inferred from homology"/>
<dbReference type="PANTHER" id="PTHR33479:SF6">
    <property type="entry name" value="BOWMAN-BIRK SERINE PROTEASE INHIBITOR FAMILY PROTEIN, EXPRESSED"/>
    <property type="match status" value="1"/>
</dbReference>
<sequence>MPLTAKAYLSCDSPTLHGKGYAARQRSHDNAIDGKGHGDEEQAPAAKVRREWPCCDNCGSCTKSIPPQCQCMDAVRGGCHPACRDCVKSALSVHPPVYQCMDRIPNFCQRRCNAVAAH</sequence>
<feature type="domain" description="Bowman-Birk serine protease inhibitors family" evidence="7">
    <location>
        <begin position="54"/>
        <end position="112"/>
    </location>
</feature>
<gene>
    <name evidence="8" type="ORF">QYE76_060737</name>
</gene>
<dbReference type="Gene3D" id="2.10.69.10">
    <property type="entry name" value="Cysteine Protease (Bromelain) Inhibitor, subunit H"/>
    <property type="match status" value="1"/>
</dbReference>
<name>A0AAD8W6V2_LOLMU</name>
<dbReference type="GO" id="GO:0004867">
    <property type="term" value="F:serine-type endopeptidase inhibitor activity"/>
    <property type="evidence" value="ECO:0007669"/>
    <property type="project" value="UniProtKB-KW"/>
</dbReference>
<comment type="similarity">
    <text evidence="1 5">Belongs to the Bowman-Birk serine protease inhibitor family.</text>
</comment>
<dbReference type="EMBL" id="JAUUTY010000004">
    <property type="protein sequence ID" value="KAK1642932.1"/>
    <property type="molecule type" value="Genomic_DNA"/>
</dbReference>
<protein>
    <recommendedName>
        <fullName evidence="7">Bowman-Birk serine protease inhibitors family domain-containing protein</fullName>
    </recommendedName>
</protein>
<dbReference type="InterPro" id="IPR035995">
    <property type="entry name" value="Bowman-Birk_prot_inh"/>
</dbReference>
<accession>A0AAD8W6V2</accession>
<feature type="region of interest" description="Disordered" evidence="6">
    <location>
        <begin position="17"/>
        <end position="44"/>
    </location>
</feature>
<dbReference type="CDD" id="cd00023">
    <property type="entry name" value="BBI"/>
    <property type="match status" value="1"/>
</dbReference>
<evidence type="ECO:0000259" key="7">
    <source>
        <dbReference type="SMART" id="SM00269"/>
    </source>
</evidence>
<keyword evidence="9" id="KW-1185">Reference proteome</keyword>
<dbReference type="InterPro" id="IPR000877">
    <property type="entry name" value="Prot_inh_BBI"/>
</dbReference>
<keyword evidence="4" id="KW-1015">Disulfide bond</keyword>
<comment type="caution">
    <text evidence="8">The sequence shown here is derived from an EMBL/GenBank/DDBJ whole genome shotgun (WGS) entry which is preliminary data.</text>
</comment>
<evidence type="ECO:0000256" key="1">
    <source>
        <dbReference type="ARBA" id="ARBA00008506"/>
    </source>
</evidence>
<evidence type="ECO:0000313" key="9">
    <source>
        <dbReference type="Proteomes" id="UP001231189"/>
    </source>
</evidence>
<dbReference type="SUPFAM" id="SSF57247">
    <property type="entry name" value="Bowman-Birk inhibitor, BBI"/>
    <property type="match status" value="1"/>
</dbReference>
<evidence type="ECO:0000256" key="4">
    <source>
        <dbReference type="ARBA" id="ARBA00023157"/>
    </source>
</evidence>
<keyword evidence="2 5" id="KW-0646">Protease inhibitor</keyword>
<evidence type="ECO:0000256" key="5">
    <source>
        <dbReference type="RuleBase" id="RU003856"/>
    </source>
</evidence>
<organism evidence="8 9">
    <name type="scientific">Lolium multiflorum</name>
    <name type="common">Italian ryegrass</name>
    <name type="synonym">Lolium perenne subsp. multiflorum</name>
    <dbReference type="NCBI Taxonomy" id="4521"/>
    <lineage>
        <taxon>Eukaryota</taxon>
        <taxon>Viridiplantae</taxon>
        <taxon>Streptophyta</taxon>
        <taxon>Embryophyta</taxon>
        <taxon>Tracheophyta</taxon>
        <taxon>Spermatophyta</taxon>
        <taxon>Magnoliopsida</taxon>
        <taxon>Liliopsida</taxon>
        <taxon>Poales</taxon>
        <taxon>Poaceae</taxon>
        <taxon>BOP clade</taxon>
        <taxon>Pooideae</taxon>
        <taxon>Poodae</taxon>
        <taxon>Poeae</taxon>
        <taxon>Poeae Chloroplast Group 2 (Poeae type)</taxon>
        <taxon>Loliodinae</taxon>
        <taxon>Loliinae</taxon>
        <taxon>Lolium</taxon>
    </lineage>
</organism>
<evidence type="ECO:0000256" key="6">
    <source>
        <dbReference type="SAM" id="MobiDB-lite"/>
    </source>
</evidence>
<reference evidence="8" key="1">
    <citation type="submission" date="2023-07" db="EMBL/GenBank/DDBJ databases">
        <title>A chromosome-level genome assembly of Lolium multiflorum.</title>
        <authorList>
            <person name="Chen Y."/>
            <person name="Copetti D."/>
            <person name="Kolliker R."/>
            <person name="Studer B."/>
        </authorList>
    </citation>
    <scope>NUCLEOTIDE SEQUENCE</scope>
    <source>
        <strain evidence="8">02402/16</strain>
        <tissue evidence="8">Leaf</tissue>
    </source>
</reference>
<evidence type="ECO:0000256" key="3">
    <source>
        <dbReference type="ARBA" id="ARBA00022900"/>
    </source>
</evidence>
<evidence type="ECO:0000313" key="8">
    <source>
        <dbReference type="EMBL" id="KAK1642932.1"/>
    </source>
</evidence>
<feature type="compositionally biased region" description="Basic and acidic residues" evidence="6">
    <location>
        <begin position="26"/>
        <end position="40"/>
    </location>
</feature>
<dbReference type="Proteomes" id="UP001231189">
    <property type="component" value="Unassembled WGS sequence"/>
</dbReference>
<dbReference type="PANTHER" id="PTHR33479">
    <property type="entry name" value="BOWMAN-BIRK TYPE BRAN TRYPSIN INHIBITOR"/>
    <property type="match status" value="1"/>
</dbReference>
<dbReference type="GO" id="GO:0005576">
    <property type="term" value="C:extracellular region"/>
    <property type="evidence" value="ECO:0007669"/>
    <property type="project" value="InterPro"/>
</dbReference>
<dbReference type="SMART" id="SM00269">
    <property type="entry name" value="BowB"/>
    <property type="match status" value="1"/>
</dbReference>
<dbReference type="Pfam" id="PF00228">
    <property type="entry name" value="Bowman-Birk_leg"/>
    <property type="match status" value="1"/>
</dbReference>